<protein>
    <submittedName>
        <fullName evidence="2">Uncharacterized protein</fullName>
    </submittedName>
</protein>
<evidence type="ECO:0000313" key="2">
    <source>
        <dbReference type="Ensembl" id="ENSPNAP00000033083.1"/>
    </source>
</evidence>
<dbReference type="InterPro" id="IPR010736">
    <property type="entry name" value="SHIPPO-rpt"/>
</dbReference>
<evidence type="ECO:0000313" key="3">
    <source>
        <dbReference type="Proteomes" id="UP001501920"/>
    </source>
</evidence>
<sequence length="202" mass="22744">MVSTATGKQEEMATQDAVTKVAFGSCEERKMFPAHCAPNRTGNEFQPLHGSPARGPGCYDNHVVGTILYNLQKRPESKKGYSLAARTAPRFLPSFQTVTPSPQKYQQDWSASRVCPPGRTPFNSTTQRFTSKPATASFNPGPGSYAHDSPHDRKVAWPMKFGSPDWSRVPQLERRSLRTELPCDKEFLKQRNRVAYLRLFYC</sequence>
<dbReference type="PANTHER" id="PTHR31508">
    <property type="entry name" value="PROTEIN PITCHFORK"/>
    <property type="match status" value="1"/>
</dbReference>
<name>A0A3B4EBK6_PYGNA</name>
<accession>A0A3B4EBK6</accession>
<reference evidence="2" key="2">
    <citation type="submission" date="2025-08" db="UniProtKB">
        <authorList>
            <consortium name="Ensembl"/>
        </authorList>
    </citation>
    <scope>IDENTIFICATION</scope>
</reference>
<feature type="compositionally biased region" description="Polar residues" evidence="1">
    <location>
        <begin position="127"/>
        <end position="138"/>
    </location>
</feature>
<dbReference type="GO" id="GO:0031344">
    <property type="term" value="P:regulation of cell projection organization"/>
    <property type="evidence" value="ECO:0007669"/>
    <property type="project" value="TreeGrafter"/>
</dbReference>
<feature type="region of interest" description="Disordered" evidence="1">
    <location>
        <begin position="127"/>
        <end position="150"/>
    </location>
</feature>
<reference evidence="2 3" key="1">
    <citation type="submission" date="2020-10" db="EMBL/GenBank/DDBJ databases">
        <title>Pygocentrus nattereri (red-bellied piranha) genome, fPygNat1, primary haplotype.</title>
        <authorList>
            <person name="Myers G."/>
            <person name="Meyer A."/>
            <person name="Karagic N."/>
            <person name="Pippel M."/>
            <person name="Winkler S."/>
            <person name="Tracey A."/>
            <person name="Wood J."/>
            <person name="Formenti G."/>
            <person name="Howe K."/>
            <person name="Fedrigo O."/>
            <person name="Jarvis E.D."/>
        </authorList>
    </citation>
    <scope>NUCLEOTIDE SEQUENCE [LARGE SCALE GENOMIC DNA]</scope>
</reference>
<dbReference type="GO" id="GO:0008092">
    <property type="term" value="F:cytoskeletal protein binding"/>
    <property type="evidence" value="ECO:0007669"/>
    <property type="project" value="TreeGrafter"/>
</dbReference>
<dbReference type="Pfam" id="PF07004">
    <property type="entry name" value="SHIPPO-rpt"/>
    <property type="match status" value="2"/>
</dbReference>
<dbReference type="PANTHER" id="PTHR31508:SF2">
    <property type="entry name" value="PROTEIN PITCHFORK"/>
    <property type="match status" value="1"/>
</dbReference>
<dbReference type="OMA" id="HRHVTWP"/>
<dbReference type="Proteomes" id="UP001501920">
    <property type="component" value="Chromosome 9"/>
</dbReference>
<dbReference type="GeneTree" id="ENSGT00390000001017"/>
<dbReference type="STRING" id="42514.ENSPNAP00000033083"/>
<reference evidence="2" key="3">
    <citation type="submission" date="2025-09" db="UniProtKB">
        <authorList>
            <consortium name="Ensembl"/>
        </authorList>
    </citation>
    <scope>IDENTIFICATION</scope>
</reference>
<dbReference type="GeneID" id="108425534"/>
<dbReference type="OrthoDB" id="8189408at2759"/>
<dbReference type="AlphaFoldDB" id="A0A3B4EBK6"/>
<evidence type="ECO:0000256" key="1">
    <source>
        <dbReference type="SAM" id="MobiDB-lite"/>
    </source>
</evidence>
<organism evidence="2 3">
    <name type="scientific">Pygocentrus nattereri</name>
    <name type="common">Red-bellied piranha</name>
    <dbReference type="NCBI Taxonomy" id="42514"/>
    <lineage>
        <taxon>Eukaryota</taxon>
        <taxon>Metazoa</taxon>
        <taxon>Chordata</taxon>
        <taxon>Craniata</taxon>
        <taxon>Vertebrata</taxon>
        <taxon>Euteleostomi</taxon>
        <taxon>Actinopterygii</taxon>
        <taxon>Neopterygii</taxon>
        <taxon>Teleostei</taxon>
        <taxon>Ostariophysi</taxon>
        <taxon>Characiformes</taxon>
        <taxon>Characoidei</taxon>
        <taxon>Pygocentrus</taxon>
    </lineage>
</organism>
<dbReference type="Ensembl" id="ENSPNAT00000023615.2">
    <property type="protein sequence ID" value="ENSPNAP00000033083.1"/>
    <property type="gene ID" value="ENSPNAG00000021445.2"/>
</dbReference>
<proteinExistence type="predicted"/>
<dbReference type="InterPro" id="IPR033602">
    <property type="entry name" value="CIMAP3"/>
</dbReference>
<dbReference type="RefSeq" id="XP_017549717.1">
    <property type="nucleotide sequence ID" value="XM_017694228.2"/>
</dbReference>
<keyword evidence="3" id="KW-1185">Reference proteome</keyword>